<gene>
    <name evidence="2" type="ORF">SAMN02745190_01707</name>
</gene>
<organism evidence="2 3">
    <name type="scientific">Schwartzia succinivorans DSM 10502</name>
    <dbReference type="NCBI Taxonomy" id="1123243"/>
    <lineage>
        <taxon>Bacteria</taxon>
        <taxon>Bacillati</taxon>
        <taxon>Bacillota</taxon>
        <taxon>Negativicutes</taxon>
        <taxon>Selenomonadales</taxon>
        <taxon>Selenomonadaceae</taxon>
        <taxon>Schwartzia</taxon>
    </lineage>
</organism>
<reference evidence="2 3" key="1">
    <citation type="submission" date="2016-11" db="EMBL/GenBank/DDBJ databases">
        <authorList>
            <person name="Jaros S."/>
            <person name="Januszkiewicz K."/>
            <person name="Wedrychowicz H."/>
        </authorList>
    </citation>
    <scope>NUCLEOTIDE SEQUENCE [LARGE SCALE GENOMIC DNA]</scope>
    <source>
        <strain evidence="2 3">DSM 10502</strain>
    </source>
</reference>
<sequence>MENISIHTEDIQLDQFLKIAGAVMTGGEVKAWIADERILKNGEVETARRRKLHDGDVITLITDDGKVEYKVVREG</sequence>
<dbReference type="Pfam" id="PF13275">
    <property type="entry name" value="S4_2"/>
    <property type="match status" value="1"/>
</dbReference>
<proteinExistence type="predicted"/>
<evidence type="ECO:0000313" key="2">
    <source>
        <dbReference type="EMBL" id="SHF03535.1"/>
    </source>
</evidence>
<dbReference type="Proteomes" id="UP000184404">
    <property type="component" value="Unassembled WGS sequence"/>
</dbReference>
<dbReference type="EMBL" id="FQUG01000006">
    <property type="protein sequence ID" value="SHF03535.1"/>
    <property type="molecule type" value="Genomic_DNA"/>
</dbReference>
<keyword evidence="1" id="KW-0694">RNA-binding</keyword>
<dbReference type="OrthoDB" id="9811532at2"/>
<evidence type="ECO:0000256" key="1">
    <source>
        <dbReference type="PROSITE-ProRule" id="PRU00182"/>
    </source>
</evidence>
<dbReference type="RefSeq" id="WP_072935802.1">
    <property type="nucleotide sequence ID" value="NZ_FQUG01000006.1"/>
</dbReference>
<dbReference type="SUPFAM" id="SSF55174">
    <property type="entry name" value="Alpha-L RNA-binding motif"/>
    <property type="match status" value="1"/>
</dbReference>
<accession>A0A1M4YCS2</accession>
<dbReference type="InterPro" id="IPR036986">
    <property type="entry name" value="S4_RNA-bd_sf"/>
</dbReference>
<evidence type="ECO:0000313" key="3">
    <source>
        <dbReference type="Proteomes" id="UP000184404"/>
    </source>
</evidence>
<dbReference type="CDD" id="cd00165">
    <property type="entry name" value="S4"/>
    <property type="match status" value="1"/>
</dbReference>
<keyword evidence="3" id="KW-1185">Reference proteome</keyword>
<dbReference type="Gene3D" id="3.10.290.10">
    <property type="entry name" value="RNA-binding S4 domain"/>
    <property type="match status" value="1"/>
</dbReference>
<dbReference type="STRING" id="1123243.SAMN02745190_01707"/>
<name>A0A1M4YCS2_9FIRM</name>
<dbReference type="GO" id="GO:0003723">
    <property type="term" value="F:RNA binding"/>
    <property type="evidence" value="ECO:0007669"/>
    <property type="project" value="UniProtKB-KW"/>
</dbReference>
<protein>
    <submittedName>
        <fullName evidence="2">Ribosome-associated protein</fullName>
    </submittedName>
</protein>
<dbReference type="PROSITE" id="PS50889">
    <property type="entry name" value="S4"/>
    <property type="match status" value="1"/>
</dbReference>
<dbReference type="AlphaFoldDB" id="A0A1M4YCS2"/>